<accession>A0A8J4TYU8</accession>
<evidence type="ECO:0000313" key="3">
    <source>
        <dbReference type="Proteomes" id="UP000727407"/>
    </source>
</evidence>
<feature type="compositionally biased region" description="Basic and acidic residues" evidence="1">
    <location>
        <begin position="9"/>
        <end position="33"/>
    </location>
</feature>
<dbReference type="AlphaFoldDB" id="A0A8J4TYU8"/>
<gene>
    <name evidence="2" type="ORF">DAT39_020444</name>
</gene>
<organism evidence="2 3">
    <name type="scientific">Clarias magur</name>
    <name type="common">Asian catfish</name>
    <name type="synonym">Macropteronotus magur</name>
    <dbReference type="NCBI Taxonomy" id="1594786"/>
    <lineage>
        <taxon>Eukaryota</taxon>
        <taxon>Metazoa</taxon>
        <taxon>Chordata</taxon>
        <taxon>Craniata</taxon>
        <taxon>Vertebrata</taxon>
        <taxon>Euteleostomi</taxon>
        <taxon>Actinopterygii</taxon>
        <taxon>Neopterygii</taxon>
        <taxon>Teleostei</taxon>
        <taxon>Ostariophysi</taxon>
        <taxon>Siluriformes</taxon>
        <taxon>Clariidae</taxon>
        <taxon>Clarias</taxon>
    </lineage>
</organism>
<evidence type="ECO:0000313" key="2">
    <source>
        <dbReference type="EMBL" id="KAF5889857.1"/>
    </source>
</evidence>
<feature type="region of interest" description="Disordered" evidence="1">
    <location>
        <begin position="1"/>
        <end position="73"/>
    </location>
</feature>
<evidence type="ECO:0000256" key="1">
    <source>
        <dbReference type="SAM" id="MobiDB-lite"/>
    </source>
</evidence>
<dbReference type="EMBL" id="QNUK01000759">
    <property type="protein sequence ID" value="KAF5889857.1"/>
    <property type="molecule type" value="Genomic_DNA"/>
</dbReference>
<protein>
    <submittedName>
        <fullName evidence="2">Uncharacterized protein</fullName>
    </submittedName>
</protein>
<name>A0A8J4TYU8_CLAMG</name>
<proteinExistence type="predicted"/>
<sequence>MMRRRRKPSPVEEVTHFSLKHKDKEEFKDDPFKESTGPRTRRYNRKGIQKDESSVTDSEASGPDAKDDVPAGASNHVAGVVSCSQLQGGVQATWDALLPAPPLGCEGPWLAGP</sequence>
<keyword evidence="3" id="KW-1185">Reference proteome</keyword>
<comment type="caution">
    <text evidence="2">The sequence shown here is derived from an EMBL/GenBank/DDBJ whole genome shotgun (WGS) entry which is preliminary data.</text>
</comment>
<dbReference type="Proteomes" id="UP000727407">
    <property type="component" value="Unassembled WGS sequence"/>
</dbReference>
<reference evidence="2" key="1">
    <citation type="submission" date="2020-07" db="EMBL/GenBank/DDBJ databases">
        <title>Clarias magur genome sequencing, assembly and annotation.</title>
        <authorList>
            <person name="Kushwaha B."/>
            <person name="Kumar R."/>
            <person name="Das P."/>
            <person name="Joshi C.G."/>
            <person name="Kumar D."/>
            <person name="Nagpure N.S."/>
            <person name="Pandey M."/>
            <person name="Agarwal S."/>
            <person name="Srivastava S."/>
            <person name="Singh M."/>
            <person name="Sahoo L."/>
            <person name="Jayasankar P."/>
            <person name="Meher P.K."/>
            <person name="Koringa P.G."/>
            <person name="Iquebal M.A."/>
            <person name="Das S.P."/>
            <person name="Bit A."/>
            <person name="Patnaik S."/>
            <person name="Patel N."/>
            <person name="Shah T.M."/>
            <person name="Hinsu A."/>
            <person name="Jena J.K."/>
        </authorList>
    </citation>
    <scope>NUCLEOTIDE SEQUENCE</scope>
    <source>
        <strain evidence="2">CIFAMagur01</strain>
        <tissue evidence="2">Testis</tissue>
    </source>
</reference>